<reference evidence="2" key="1">
    <citation type="journal article" date="2017" name="Genome Biol.">
        <title>Comparative genomics reveals high biological diversity and specific adaptations in the industrially and medically important fungal genus Aspergillus.</title>
        <authorList>
            <person name="de Vries R.P."/>
            <person name="Riley R."/>
            <person name="Wiebenga A."/>
            <person name="Aguilar-Osorio G."/>
            <person name="Amillis S."/>
            <person name="Uchima C.A."/>
            <person name="Anderluh G."/>
            <person name="Asadollahi M."/>
            <person name="Askin M."/>
            <person name="Barry K."/>
            <person name="Battaglia E."/>
            <person name="Bayram O."/>
            <person name="Benocci T."/>
            <person name="Braus-Stromeyer S.A."/>
            <person name="Caldana C."/>
            <person name="Canovas D."/>
            <person name="Cerqueira G.C."/>
            <person name="Chen F."/>
            <person name="Chen W."/>
            <person name="Choi C."/>
            <person name="Clum A."/>
            <person name="Dos Santos R.A."/>
            <person name="Damasio A.R."/>
            <person name="Diallinas G."/>
            <person name="Emri T."/>
            <person name="Fekete E."/>
            <person name="Flipphi M."/>
            <person name="Freyberg S."/>
            <person name="Gallo A."/>
            <person name="Gournas C."/>
            <person name="Habgood R."/>
            <person name="Hainaut M."/>
            <person name="Harispe M.L."/>
            <person name="Henrissat B."/>
            <person name="Hilden K.S."/>
            <person name="Hope R."/>
            <person name="Hossain A."/>
            <person name="Karabika E."/>
            <person name="Karaffa L."/>
            <person name="Karanyi Z."/>
            <person name="Krasevec N."/>
            <person name="Kuo A."/>
            <person name="Kusch H."/>
            <person name="LaButti K."/>
            <person name="Lagendijk E.L."/>
            <person name="Lapidus A."/>
            <person name="Levasseur A."/>
            <person name="Lindquist E."/>
            <person name="Lipzen A."/>
            <person name="Logrieco A.F."/>
            <person name="MacCabe A."/>
            <person name="Maekelae M.R."/>
            <person name="Malavazi I."/>
            <person name="Melin P."/>
            <person name="Meyer V."/>
            <person name="Mielnichuk N."/>
            <person name="Miskei M."/>
            <person name="Molnar A.P."/>
            <person name="Mule G."/>
            <person name="Ngan C.Y."/>
            <person name="Orejas M."/>
            <person name="Orosz E."/>
            <person name="Ouedraogo J.P."/>
            <person name="Overkamp K.M."/>
            <person name="Park H.-S."/>
            <person name="Perrone G."/>
            <person name="Piumi F."/>
            <person name="Punt P.J."/>
            <person name="Ram A.F."/>
            <person name="Ramon A."/>
            <person name="Rauscher S."/>
            <person name="Record E."/>
            <person name="Riano-Pachon D.M."/>
            <person name="Robert V."/>
            <person name="Roehrig J."/>
            <person name="Ruller R."/>
            <person name="Salamov A."/>
            <person name="Salih N.S."/>
            <person name="Samson R.A."/>
            <person name="Sandor E."/>
            <person name="Sanguinetti M."/>
            <person name="Schuetze T."/>
            <person name="Sepcic K."/>
            <person name="Shelest E."/>
            <person name="Sherlock G."/>
            <person name="Sophianopoulou V."/>
            <person name="Squina F.M."/>
            <person name="Sun H."/>
            <person name="Susca A."/>
            <person name="Todd R.B."/>
            <person name="Tsang A."/>
            <person name="Unkles S.E."/>
            <person name="van de Wiele N."/>
            <person name="van Rossen-Uffink D."/>
            <person name="Oliveira J.V."/>
            <person name="Vesth T.C."/>
            <person name="Visser J."/>
            <person name="Yu J.-H."/>
            <person name="Zhou M."/>
            <person name="Andersen M.R."/>
            <person name="Archer D.B."/>
            <person name="Baker S.E."/>
            <person name="Benoit I."/>
            <person name="Brakhage A.A."/>
            <person name="Braus G.H."/>
            <person name="Fischer R."/>
            <person name="Frisvad J.C."/>
            <person name="Goldman G.H."/>
            <person name="Houbraken J."/>
            <person name="Oakley B."/>
            <person name="Pocsi I."/>
            <person name="Scazzocchio C."/>
            <person name="Seiboth B."/>
            <person name="vanKuyk P.A."/>
            <person name="Wortman J."/>
            <person name="Dyer P.S."/>
            <person name="Grigoriev I.V."/>
        </authorList>
    </citation>
    <scope>NUCLEOTIDE SEQUENCE [LARGE SCALE GENOMIC DNA]</scope>
    <source>
        <strain evidence="2">ITEM 5010</strain>
    </source>
</reference>
<organism evidence="1 2">
    <name type="scientific">Aspergillus carbonarius (strain ITEM 5010)</name>
    <dbReference type="NCBI Taxonomy" id="602072"/>
    <lineage>
        <taxon>Eukaryota</taxon>
        <taxon>Fungi</taxon>
        <taxon>Dikarya</taxon>
        <taxon>Ascomycota</taxon>
        <taxon>Pezizomycotina</taxon>
        <taxon>Eurotiomycetes</taxon>
        <taxon>Eurotiomycetidae</taxon>
        <taxon>Eurotiales</taxon>
        <taxon>Aspergillaceae</taxon>
        <taxon>Aspergillus</taxon>
        <taxon>Aspergillus subgen. Circumdati</taxon>
    </lineage>
</organism>
<dbReference type="STRING" id="602072.A0A1R3RLZ3"/>
<keyword evidence="2" id="KW-1185">Reference proteome</keyword>
<dbReference type="AlphaFoldDB" id="A0A1R3RLZ3"/>
<sequence length="369" mass="40672">MDELDDLASPSDTMVYQQVLTVFSPVIPASIRRRLPSLYCSMHRLMRSDVKSSAKTTAAGDSRSGLMRSMRLSSGDSGLEYVRPLPDLPPEYLFQRPSTASSASNGRESYASSIFERQDYTETSSVEGSRSGDVFTPMDAKYEVESGLRWNRIVPAFSLLQSASHEAQQRQCDNRLARLLYIDALGYLLEGLPVDMTDDEIKTILQSLPEKVKKALPTPVETGIPATRLQGSSAGDRYPPSPPERSYLHRLLASSIINFFLIVQFFMPHVKVLMRLMYQYERSHRITERAITAAMDAADSLGRGSVNLGSALLNSHEGRVGAAVSSLAAWWMEGIAGGIYEGLGEGMIIMGLTRPNTEMGRASMQASQK</sequence>
<gene>
    <name evidence="1" type="ORF">ASPCADRAFT_207977</name>
</gene>
<protein>
    <submittedName>
        <fullName evidence="1">Uncharacterized protein</fullName>
    </submittedName>
</protein>
<proteinExistence type="predicted"/>
<evidence type="ECO:0000313" key="1">
    <source>
        <dbReference type="EMBL" id="OOF95497.1"/>
    </source>
</evidence>
<dbReference type="EMBL" id="KV907500">
    <property type="protein sequence ID" value="OOF95497.1"/>
    <property type="molecule type" value="Genomic_DNA"/>
</dbReference>
<dbReference type="OrthoDB" id="190201at2759"/>
<dbReference type="OMA" id="MYQYERS"/>
<evidence type="ECO:0000313" key="2">
    <source>
        <dbReference type="Proteomes" id="UP000188318"/>
    </source>
</evidence>
<accession>A0A1R3RLZ3</accession>
<dbReference type="Proteomes" id="UP000188318">
    <property type="component" value="Unassembled WGS sequence"/>
</dbReference>
<name>A0A1R3RLZ3_ASPC5</name>
<dbReference type="VEuPathDB" id="FungiDB:ASPCADRAFT_207977"/>